<name>A0A4S2DN35_9CLOT</name>
<reference evidence="6 7" key="1">
    <citation type="submission" date="2019-04" db="EMBL/GenBank/DDBJ databases">
        <title>Microbes associate with the intestines of laboratory mice.</title>
        <authorList>
            <person name="Navarre W."/>
            <person name="Wong E."/>
            <person name="Huang K."/>
            <person name="Tropini C."/>
            <person name="Ng K."/>
            <person name="Yu B."/>
        </authorList>
    </citation>
    <scope>NUCLEOTIDE SEQUENCE [LARGE SCALE GENOMIC DNA]</scope>
    <source>
        <strain evidence="6 7">NM50_B9-20</strain>
    </source>
</reference>
<keyword evidence="7" id="KW-1185">Reference proteome</keyword>
<proteinExistence type="inferred from homology"/>
<gene>
    <name evidence="4 6" type="primary">fliE</name>
    <name evidence="6" type="ORF">E5347_02935</name>
</gene>
<dbReference type="GO" id="GO:0009425">
    <property type="term" value="C:bacterial-type flagellum basal body"/>
    <property type="evidence" value="ECO:0007669"/>
    <property type="project" value="UniProtKB-SubCell"/>
</dbReference>
<evidence type="ECO:0000313" key="6">
    <source>
        <dbReference type="EMBL" id="TGY43787.1"/>
    </source>
</evidence>
<dbReference type="GO" id="GO:0003774">
    <property type="term" value="F:cytoskeletal motor activity"/>
    <property type="evidence" value="ECO:0007669"/>
    <property type="project" value="InterPro"/>
</dbReference>
<dbReference type="PANTHER" id="PTHR34653:SF1">
    <property type="entry name" value="FLAGELLAR HOOK-BASAL BODY COMPLEX PROTEIN FLIE"/>
    <property type="match status" value="1"/>
</dbReference>
<dbReference type="OrthoDB" id="9812413at2"/>
<dbReference type="Proteomes" id="UP000306888">
    <property type="component" value="Unassembled WGS sequence"/>
</dbReference>
<dbReference type="HAMAP" id="MF_00724">
    <property type="entry name" value="FliE"/>
    <property type="match status" value="1"/>
</dbReference>
<keyword evidence="6" id="KW-0966">Cell projection</keyword>
<evidence type="ECO:0000256" key="2">
    <source>
        <dbReference type="ARBA" id="ARBA00009272"/>
    </source>
</evidence>
<evidence type="ECO:0000313" key="7">
    <source>
        <dbReference type="Proteomes" id="UP000306888"/>
    </source>
</evidence>
<dbReference type="Pfam" id="PF02049">
    <property type="entry name" value="FliE"/>
    <property type="match status" value="1"/>
</dbReference>
<sequence>MIINNFVPSEKIFGNDNFNINNNANNKTSSIGSFQNVLKDSLDKLNEKQVQADEITNDFVAGNDVEVHEMLLSMEEAKMSMQLAIQVRNKVVEAVQELTRMQL</sequence>
<keyword evidence="3 4" id="KW-0975">Bacterial flagellum</keyword>
<dbReference type="EMBL" id="SRYR01000001">
    <property type="protein sequence ID" value="TGY43787.1"/>
    <property type="molecule type" value="Genomic_DNA"/>
</dbReference>
<dbReference type="NCBIfam" id="TIGR00205">
    <property type="entry name" value="fliE"/>
    <property type="match status" value="1"/>
</dbReference>
<evidence type="ECO:0000256" key="3">
    <source>
        <dbReference type="ARBA" id="ARBA00023143"/>
    </source>
</evidence>
<dbReference type="RefSeq" id="WP_136004467.1">
    <property type="nucleotide sequence ID" value="NZ_SRYR01000001.1"/>
</dbReference>
<protein>
    <recommendedName>
        <fullName evidence="4 5">Flagellar hook-basal body complex protein FliE</fullName>
    </recommendedName>
</protein>
<comment type="caution">
    <text evidence="6">The sequence shown here is derived from an EMBL/GenBank/DDBJ whole genome shotgun (WGS) entry which is preliminary data.</text>
</comment>
<accession>A0A4S2DN35</accession>
<keyword evidence="6" id="KW-0969">Cilium</keyword>
<organism evidence="6 7">
    <name type="scientific">Clostridium sartagoforme</name>
    <dbReference type="NCBI Taxonomy" id="84031"/>
    <lineage>
        <taxon>Bacteria</taxon>
        <taxon>Bacillati</taxon>
        <taxon>Bacillota</taxon>
        <taxon>Clostridia</taxon>
        <taxon>Eubacteriales</taxon>
        <taxon>Clostridiaceae</taxon>
        <taxon>Clostridium</taxon>
    </lineage>
</organism>
<dbReference type="InterPro" id="IPR001624">
    <property type="entry name" value="FliE"/>
</dbReference>
<dbReference type="PRINTS" id="PR01006">
    <property type="entry name" value="FLGHOOKFLIE"/>
</dbReference>
<dbReference type="AlphaFoldDB" id="A0A4S2DN35"/>
<keyword evidence="6" id="KW-0282">Flagellum</keyword>
<dbReference type="GO" id="GO:0005198">
    <property type="term" value="F:structural molecule activity"/>
    <property type="evidence" value="ECO:0007669"/>
    <property type="project" value="UniProtKB-UniRule"/>
</dbReference>
<dbReference type="PANTHER" id="PTHR34653">
    <property type="match status" value="1"/>
</dbReference>
<dbReference type="GO" id="GO:0071973">
    <property type="term" value="P:bacterial-type flagellum-dependent cell motility"/>
    <property type="evidence" value="ECO:0007669"/>
    <property type="project" value="InterPro"/>
</dbReference>
<evidence type="ECO:0000256" key="4">
    <source>
        <dbReference type="HAMAP-Rule" id="MF_00724"/>
    </source>
</evidence>
<evidence type="ECO:0000256" key="5">
    <source>
        <dbReference type="NCBIfam" id="TIGR00205"/>
    </source>
</evidence>
<comment type="similarity">
    <text evidence="2 4">Belongs to the FliE family.</text>
</comment>
<comment type="subcellular location">
    <subcellularLocation>
        <location evidence="1 4">Bacterial flagellum basal body</location>
    </subcellularLocation>
</comment>
<evidence type="ECO:0000256" key="1">
    <source>
        <dbReference type="ARBA" id="ARBA00004117"/>
    </source>
</evidence>